<feature type="compositionally biased region" description="Low complexity" evidence="11">
    <location>
        <begin position="667"/>
        <end position="679"/>
    </location>
</feature>
<feature type="domain" description="Protein kinase" evidence="12">
    <location>
        <begin position="22"/>
        <end position="274"/>
    </location>
</feature>
<comment type="catalytic activity">
    <reaction evidence="8">
        <text>L-threonyl-[protein] + ATP = O-phospho-L-threonyl-[protein] + ADP + H(+)</text>
        <dbReference type="Rhea" id="RHEA:46608"/>
        <dbReference type="Rhea" id="RHEA-COMP:11060"/>
        <dbReference type="Rhea" id="RHEA-COMP:11605"/>
        <dbReference type="ChEBI" id="CHEBI:15378"/>
        <dbReference type="ChEBI" id="CHEBI:30013"/>
        <dbReference type="ChEBI" id="CHEBI:30616"/>
        <dbReference type="ChEBI" id="CHEBI:61977"/>
        <dbReference type="ChEBI" id="CHEBI:456216"/>
        <dbReference type="EC" id="2.7.11.1"/>
    </reaction>
</comment>
<dbReference type="Gene3D" id="1.10.510.10">
    <property type="entry name" value="Transferase(Phosphotransferase) domain 1"/>
    <property type="match status" value="1"/>
</dbReference>
<evidence type="ECO:0000256" key="10">
    <source>
        <dbReference type="PROSITE-ProRule" id="PRU10141"/>
    </source>
</evidence>
<keyword evidence="3" id="KW-0723">Serine/threonine-protein kinase</keyword>
<dbReference type="OrthoDB" id="248923at2759"/>
<proteinExistence type="inferred from homology"/>
<gene>
    <name evidence="13" type="ORF">LY90DRAFT_668250</name>
</gene>
<dbReference type="EC" id="2.7.11.1" evidence="2"/>
<feature type="region of interest" description="Disordered" evidence="11">
    <location>
        <begin position="660"/>
        <end position="685"/>
    </location>
</feature>
<dbReference type="AlphaFoldDB" id="A0A1Y2DWY0"/>
<dbReference type="InterPro" id="IPR050629">
    <property type="entry name" value="STE20/SPS1-PAK"/>
</dbReference>
<comment type="caution">
    <text evidence="13">The sequence shown here is derived from an EMBL/GenBank/DDBJ whole genome shotgun (WGS) entry which is preliminary data.</text>
</comment>
<dbReference type="InterPro" id="IPR008271">
    <property type="entry name" value="Ser/Thr_kinase_AS"/>
</dbReference>
<dbReference type="STRING" id="1754190.A0A1Y2DWY0"/>
<dbReference type="GO" id="GO:0005524">
    <property type="term" value="F:ATP binding"/>
    <property type="evidence" value="ECO:0007669"/>
    <property type="project" value="UniProtKB-UniRule"/>
</dbReference>
<dbReference type="FunFam" id="1.10.510.10:FF:000499">
    <property type="entry name" value="Serine/threonine-protein kinase KIC1"/>
    <property type="match status" value="1"/>
</dbReference>
<keyword evidence="7 10" id="KW-0067">ATP-binding</keyword>
<dbReference type="GO" id="GO:0005737">
    <property type="term" value="C:cytoplasm"/>
    <property type="evidence" value="ECO:0007669"/>
    <property type="project" value="TreeGrafter"/>
</dbReference>
<evidence type="ECO:0000313" key="13">
    <source>
        <dbReference type="EMBL" id="ORY63781.1"/>
    </source>
</evidence>
<feature type="compositionally biased region" description="Low complexity" evidence="11">
    <location>
        <begin position="442"/>
        <end position="454"/>
    </location>
</feature>
<dbReference type="GO" id="GO:0004674">
    <property type="term" value="F:protein serine/threonine kinase activity"/>
    <property type="evidence" value="ECO:0007669"/>
    <property type="project" value="UniProtKB-KW"/>
</dbReference>
<evidence type="ECO:0000256" key="3">
    <source>
        <dbReference type="ARBA" id="ARBA00022527"/>
    </source>
</evidence>
<feature type="binding site" evidence="10">
    <location>
        <position position="51"/>
    </location>
    <ligand>
        <name>ATP</name>
        <dbReference type="ChEBI" id="CHEBI:30616"/>
    </ligand>
</feature>
<dbReference type="InterPro" id="IPR011009">
    <property type="entry name" value="Kinase-like_dom_sf"/>
</dbReference>
<evidence type="ECO:0000256" key="9">
    <source>
        <dbReference type="ARBA" id="ARBA00048679"/>
    </source>
</evidence>
<feature type="region of interest" description="Disordered" evidence="11">
    <location>
        <begin position="475"/>
        <end position="535"/>
    </location>
</feature>
<keyword evidence="5 10" id="KW-0547">Nucleotide-binding</keyword>
<evidence type="ECO:0000256" key="11">
    <source>
        <dbReference type="SAM" id="MobiDB-lite"/>
    </source>
</evidence>
<evidence type="ECO:0000256" key="7">
    <source>
        <dbReference type="ARBA" id="ARBA00022840"/>
    </source>
</evidence>
<dbReference type="PROSITE" id="PS00108">
    <property type="entry name" value="PROTEIN_KINASE_ST"/>
    <property type="match status" value="1"/>
</dbReference>
<reference evidence="13 14" key="1">
    <citation type="submission" date="2016-08" db="EMBL/GenBank/DDBJ databases">
        <title>A Parts List for Fungal Cellulosomes Revealed by Comparative Genomics.</title>
        <authorList>
            <consortium name="DOE Joint Genome Institute"/>
            <person name="Haitjema C.H."/>
            <person name="Gilmore S.P."/>
            <person name="Henske J.K."/>
            <person name="Solomon K.V."/>
            <person name="De Groot R."/>
            <person name="Kuo A."/>
            <person name="Mondo S.J."/>
            <person name="Salamov A.A."/>
            <person name="Labutti K."/>
            <person name="Zhao Z."/>
            <person name="Chiniquy J."/>
            <person name="Barry K."/>
            <person name="Brewer H.M."/>
            <person name="Purvine S.O."/>
            <person name="Wright A.T."/>
            <person name="Boxma B."/>
            <person name="Van Alen T."/>
            <person name="Hackstein J.H."/>
            <person name="Baker S.E."/>
            <person name="Grigoriev I.V."/>
            <person name="O'Malley M.A."/>
        </authorList>
    </citation>
    <scope>NUCLEOTIDE SEQUENCE [LARGE SCALE GENOMIC DNA]</scope>
    <source>
        <strain evidence="13 14">G1</strain>
    </source>
</reference>
<dbReference type="EMBL" id="MCOG01000055">
    <property type="protein sequence ID" value="ORY63781.1"/>
    <property type="molecule type" value="Genomic_DNA"/>
</dbReference>
<dbReference type="Proteomes" id="UP000193920">
    <property type="component" value="Unassembled WGS sequence"/>
</dbReference>
<evidence type="ECO:0000256" key="2">
    <source>
        <dbReference type="ARBA" id="ARBA00012513"/>
    </source>
</evidence>
<evidence type="ECO:0000256" key="6">
    <source>
        <dbReference type="ARBA" id="ARBA00022777"/>
    </source>
</evidence>
<evidence type="ECO:0000259" key="12">
    <source>
        <dbReference type="PROSITE" id="PS50011"/>
    </source>
</evidence>
<keyword evidence="14" id="KW-1185">Reference proteome</keyword>
<dbReference type="PROSITE" id="PS50011">
    <property type="entry name" value="PROTEIN_KINASE_DOM"/>
    <property type="match status" value="1"/>
</dbReference>
<evidence type="ECO:0000256" key="4">
    <source>
        <dbReference type="ARBA" id="ARBA00022679"/>
    </source>
</evidence>
<dbReference type="InterPro" id="IPR017441">
    <property type="entry name" value="Protein_kinase_ATP_BS"/>
</dbReference>
<feature type="compositionally biased region" description="Low complexity" evidence="11">
    <location>
        <begin position="475"/>
        <end position="491"/>
    </location>
</feature>
<keyword evidence="4" id="KW-0808">Transferase</keyword>
<keyword evidence="6 13" id="KW-0418">Kinase</keyword>
<sequence length="960" mass="108546">MPLLLSRKKEKENKLKKYENVYEKQEKIGKGSFGEVFKGINKNTKELVAIKILDLDTENDEDIADVQKEISILSKFDSEYVTKYRGSFLIDTKLWIIIDYAAHGSMRNILRSGVIEEKFISVIIREVLHGLNYLHKSCGIIHRDIKAANILLTSEAKVKLCDFGVSGQITMTNLRRNSFVGTPYWMAPEVIRRSNYDSKADIWSLGITIIELASGNPPYANEDPRSVIYVILKSKPAKLGNNFSLAIKEFLNFCLKEEPEDRYSAEELLKTKFIRNAPKGTNILHELINRHEIWLQNHPDDEDSTTDYSYTNTETDSEKDESEQWCFETVNGNTVNEKNKDTVNSSYINNNNNKRDDYLIDNEDSYLRINTKNPMEYLFSNNSSPDITRRSFFMSDSEKMEYYEHNKTGPITSPIVDTSILDLYAQNKIPSPSSLSHFTFTPSSSIEPSPSQSPALSVSPTTSFATSSGIATPVISSTTNSSSPSLLSVSPALKPGSSPLQRHTVSPLHVTLSNMDNSSTTSSSSNISPTSPSITRSATCVKKRFNIKLNNPSVLSRSKSVSDKDRIQYYPIKSLSESDSINPTSSKSSSIVYENENLDINGNIKNINDKIKGYQQNTKVPNIIFTQEYNKYKKELNSSSSSNLFNKTINNVNLPNNYNKSIKIGDNENNNDNNDNNNNSLPSVNKNLYNSNSCINLGTLSKYDKYDTINKVHRSKSYIKPNVANLHLNIKDLNHNRSNSHGCPESPSAAKGSMTPLIFTPSSSSIKTLPLISNKNCNEINGRKNSAVRNNIYYPMASSPIQRTNSFSKIKLSTPSIHSNITKRSFNESWKINNKQLQNYQSFRRPSLPVHVPNLKPSTNENMFNLSNLHRYNNNYIHDEIIEKINETLICLDTFQTVFNMINIPNQFEKTEISYDSSYENNNNNINNNNMKNNEDNNSININTTNINIDVKNFNNNSSK</sequence>
<dbReference type="Pfam" id="PF00069">
    <property type="entry name" value="Pkinase"/>
    <property type="match status" value="1"/>
</dbReference>
<feature type="region of interest" description="Disordered" evidence="11">
    <location>
        <begin position="438"/>
        <end position="462"/>
    </location>
</feature>
<evidence type="ECO:0000256" key="1">
    <source>
        <dbReference type="ARBA" id="ARBA00008874"/>
    </source>
</evidence>
<dbReference type="InterPro" id="IPR000719">
    <property type="entry name" value="Prot_kinase_dom"/>
</dbReference>
<dbReference type="PROSITE" id="PS00107">
    <property type="entry name" value="PROTEIN_KINASE_ATP"/>
    <property type="match status" value="1"/>
</dbReference>
<evidence type="ECO:0000313" key="14">
    <source>
        <dbReference type="Proteomes" id="UP000193920"/>
    </source>
</evidence>
<dbReference type="SUPFAM" id="SSF56112">
    <property type="entry name" value="Protein kinase-like (PK-like)"/>
    <property type="match status" value="1"/>
</dbReference>
<organism evidence="13 14">
    <name type="scientific">Neocallimastix californiae</name>
    <dbReference type="NCBI Taxonomy" id="1754190"/>
    <lineage>
        <taxon>Eukaryota</taxon>
        <taxon>Fungi</taxon>
        <taxon>Fungi incertae sedis</taxon>
        <taxon>Chytridiomycota</taxon>
        <taxon>Chytridiomycota incertae sedis</taxon>
        <taxon>Neocallimastigomycetes</taxon>
        <taxon>Neocallimastigales</taxon>
        <taxon>Neocallimastigaceae</taxon>
        <taxon>Neocallimastix</taxon>
    </lineage>
</organism>
<dbReference type="Gene3D" id="3.30.200.20">
    <property type="entry name" value="Phosphorylase Kinase, domain 1"/>
    <property type="match status" value="1"/>
</dbReference>
<evidence type="ECO:0000256" key="8">
    <source>
        <dbReference type="ARBA" id="ARBA00047899"/>
    </source>
</evidence>
<dbReference type="PANTHER" id="PTHR48012:SF21">
    <property type="entry name" value="PH DOMAIN-CONTAINING PROTEIN"/>
    <property type="match status" value="1"/>
</dbReference>
<evidence type="ECO:0000256" key="5">
    <source>
        <dbReference type="ARBA" id="ARBA00022741"/>
    </source>
</evidence>
<dbReference type="SMART" id="SM00220">
    <property type="entry name" value="S_TKc"/>
    <property type="match status" value="1"/>
</dbReference>
<accession>A0A1Y2DWY0</accession>
<dbReference type="PANTHER" id="PTHR48012">
    <property type="entry name" value="STERILE20-LIKE KINASE, ISOFORM B-RELATED"/>
    <property type="match status" value="1"/>
</dbReference>
<feature type="compositionally biased region" description="Low complexity" evidence="11">
    <location>
        <begin position="517"/>
        <end position="535"/>
    </location>
</feature>
<comment type="catalytic activity">
    <reaction evidence="9">
        <text>L-seryl-[protein] + ATP = O-phospho-L-seryl-[protein] + ADP + H(+)</text>
        <dbReference type="Rhea" id="RHEA:17989"/>
        <dbReference type="Rhea" id="RHEA-COMP:9863"/>
        <dbReference type="Rhea" id="RHEA-COMP:11604"/>
        <dbReference type="ChEBI" id="CHEBI:15378"/>
        <dbReference type="ChEBI" id="CHEBI:29999"/>
        <dbReference type="ChEBI" id="CHEBI:30616"/>
        <dbReference type="ChEBI" id="CHEBI:83421"/>
        <dbReference type="ChEBI" id="CHEBI:456216"/>
        <dbReference type="EC" id="2.7.11.1"/>
    </reaction>
</comment>
<comment type="similarity">
    <text evidence="1">Belongs to the protein kinase superfamily. STE Ser/Thr protein kinase family. STE20 subfamily.</text>
</comment>
<name>A0A1Y2DWY0_9FUNG</name>
<feature type="region of interest" description="Disordered" evidence="11">
    <location>
        <begin position="298"/>
        <end position="323"/>
    </location>
</feature>
<protein>
    <recommendedName>
        <fullName evidence="2">non-specific serine/threonine protein kinase</fullName>
        <ecNumber evidence="2">2.7.11.1</ecNumber>
    </recommendedName>
</protein>